<dbReference type="EMBL" id="VFPH01000001">
    <property type="protein sequence ID" value="TQM43659.1"/>
    <property type="molecule type" value="Genomic_DNA"/>
</dbReference>
<evidence type="ECO:0000259" key="1">
    <source>
        <dbReference type="PROSITE" id="PS51819"/>
    </source>
</evidence>
<dbReference type="AlphaFoldDB" id="A0A543GC56"/>
<keyword evidence="2" id="KW-0456">Lyase</keyword>
<dbReference type="InterPro" id="IPR029068">
    <property type="entry name" value="Glyas_Bleomycin-R_OHBP_Dase"/>
</dbReference>
<dbReference type="PROSITE" id="PS51819">
    <property type="entry name" value="VOC"/>
    <property type="match status" value="1"/>
</dbReference>
<keyword evidence="2" id="KW-0560">Oxidoreductase</keyword>
<organism evidence="2 3">
    <name type="scientific">Pseudonocardia cypriaca</name>
    <dbReference type="NCBI Taxonomy" id="882449"/>
    <lineage>
        <taxon>Bacteria</taxon>
        <taxon>Bacillati</taxon>
        <taxon>Actinomycetota</taxon>
        <taxon>Actinomycetes</taxon>
        <taxon>Pseudonocardiales</taxon>
        <taxon>Pseudonocardiaceae</taxon>
        <taxon>Pseudonocardia</taxon>
    </lineage>
</organism>
<dbReference type="GO" id="GO:0051213">
    <property type="term" value="F:dioxygenase activity"/>
    <property type="evidence" value="ECO:0007669"/>
    <property type="project" value="UniProtKB-KW"/>
</dbReference>
<dbReference type="SUPFAM" id="SSF54593">
    <property type="entry name" value="Glyoxalase/Bleomycin resistance protein/Dihydroxybiphenyl dioxygenase"/>
    <property type="match status" value="1"/>
</dbReference>
<keyword evidence="2" id="KW-0223">Dioxygenase</keyword>
<comment type="caution">
    <text evidence="2">The sequence shown here is derived from an EMBL/GenBank/DDBJ whole genome shotgun (WGS) entry which is preliminary data.</text>
</comment>
<evidence type="ECO:0000313" key="3">
    <source>
        <dbReference type="Proteomes" id="UP000319818"/>
    </source>
</evidence>
<sequence>MDMKLEVVVVPVSDVDRAKQFYKALGWREDADFVADEDFRIVQLTPPGSAGSIQFGVGVTSAQPGSLRGMYLVVDDIEAARAELAERGARVSEVFHEAGLGARFRPAGAAGRVPGPSPERQTYGSFVTFDDPDGNGWIVQEITTRLPGRD</sequence>
<keyword evidence="3" id="KW-1185">Reference proteome</keyword>
<proteinExistence type="predicted"/>
<dbReference type="Pfam" id="PF00903">
    <property type="entry name" value="Glyoxalase"/>
    <property type="match status" value="1"/>
</dbReference>
<dbReference type="InterPro" id="IPR004360">
    <property type="entry name" value="Glyas_Fos-R_dOase_dom"/>
</dbReference>
<dbReference type="Proteomes" id="UP000319818">
    <property type="component" value="Unassembled WGS sequence"/>
</dbReference>
<reference evidence="2 3" key="1">
    <citation type="submission" date="2019-06" db="EMBL/GenBank/DDBJ databases">
        <title>Sequencing the genomes of 1000 actinobacteria strains.</title>
        <authorList>
            <person name="Klenk H.-P."/>
        </authorList>
    </citation>
    <scope>NUCLEOTIDE SEQUENCE [LARGE SCALE GENOMIC DNA]</scope>
    <source>
        <strain evidence="2 3">DSM 45511</strain>
    </source>
</reference>
<dbReference type="InterPro" id="IPR037523">
    <property type="entry name" value="VOC_core"/>
</dbReference>
<dbReference type="Gene3D" id="3.10.180.10">
    <property type="entry name" value="2,3-Dihydroxybiphenyl 1,2-Dioxygenase, domain 1"/>
    <property type="match status" value="1"/>
</dbReference>
<accession>A0A543GC56</accession>
<dbReference type="GO" id="GO:0016829">
    <property type="term" value="F:lyase activity"/>
    <property type="evidence" value="ECO:0007669"/>
    <property type="project" value="UniProtKB-KW"/>
</dbReference>
<evidence type="ECO:0000313" key="2">
    <source>
        <dbReference type="EMBL" id="TQM43659.1"/>
    </source>
</evidence>
<feature type="domain" description="VOC" evidence="1">
    <location>
        <begin position="4"/>
        <end position="142"/>
    </location>
</feature>
<name>A0A543GC56_9PSEU</name>
<protein>
    <submittedName>
        <fullName evidence="2">Catechol 2,3-dioxygenase-like lactoylglutathione lyase family enzyme</fullName>
    </submittedName>
</protein>
<gene>
    <name evidence="2" type="ORF">FB388_1009</name>
</gene>